<accession>F3KXN6</accession>
<evidence type="ECO:0000313" key="3">
    <source>
        <dbReference type="Proteomes" id="UP000016368"/>
    </source>
</evidence>
<dbReference type="eggNOG" id="COG2801">
    <property type="taxonomic scope" value="Bacteria"/>
</dbReference>
<reference evidence="2 3" key="1">
    <citation type="journal article" date="2011" name="EMBO J.">
        <title>Structural diversity of bacterial flagellar motors.</title>
        <authorList>
            <person name="Chen S."/>
            <person name="Beeby M."/>
            <person name="Murphy G.E."/>
            <person name="Leadbetter J.R."/>
            <person name="Hendrixson D.R."/>
            <person name="Briegel A."/>
            <person name="Li Z."/>
            <person name="Shi J."/>
            <person name="Tocheva E.I."/>
            <person name="Muller A."/>
            <person name="Dobro M.J."/>
            <person name="Jensen G.J."/>
        </authorList>
    </citation>
    <scope>NUCLEOTIDE SEQUENCE [LARGE SCALE GENOMIC DNA]</scope>
    <source>
        <strain evidence="2 3">ATCC 19624</strain>
    </source>
</reference>
<feature type="compositionally biased region" description="Polar residues" evidence="1">
    <location>
        <begin position="70"/>
        <end position="80"/>
    </location>
</feature>
<gene>
    <name evidence="2" type="ORF">HGR_16153</name>
</gene>
<keyword evidence="3" id="KW-1185">Reference proteome</keyword>
<comment type="caution">
    <text evidence="2">The sequence shown here is derived from an EMBL/GenBank/DDBJ whole genome shotgun (WGS) entry which is preliminary data.</text>
</comment>
<dbReference type="AlphaFoldDB" id="F3KXN6"/>
<dbReference type="STRING" id="887062.HGR_16153"/>
<feature type="region of interest" description="Disordered" evidence="1">
    <location>
        <begin position="65"/>
        <end position="92"/>
    </location>
</feature>
<proteinExistence type="predicted"/>
<evidence type="ECO:0000313" key="2">
    <source>
        <dbReference type="EMBL" id="EGI75460.1"/>
    </source>
</evidence>
<dbReference type="EMBL" id="AEGR01000106">
    <property type="protein sequence ID" value="EGI75460.1"/>
    <property type="molecule type" value="Genomic_DNA"/>
</dbReference>
<protein>
    <submittedName>
        <fullName evidence="2">Integrase catalytic region</fullName>
    </submittedName>
</protein>
<organism evidence="2 3">
    <name type="scientific">Hylemonella gracilis ATCC 19624</name>
    <dbReference type="NCBI Taxonomy" id="887062"/>
    <lineage>
        <taxon>Bacteria</taxon>
        <taxon>Pseudomonadati</taxon>
        <taxon>Pseudomonadota</taxon>
        <taxon>Betaproteobacteria</taxon>
        <taxon>Burkholderiales</taxon>
        <taxon>Comamonadaceae</taxon>
        <taxon>Hylemonella</taxon>
    </lineage>
</organism>
<sequence>MNRTLLDEHFRVKGREKWYTAIEEIQADLDAFMLFYNTQRTYQGYRVQGRTPVQALKDATGKKKLPSLDFCTTSPQPSSTEQEEPSGANTIA</sequence>
<dbReference type="Proteomes" id="UP000016368">
    <property type="component" value="Unassembled WGS sequence"/>
</dbReference>
<name>F3KXN6_9BURK</name>
<evidence type="ECO:0000256" key="1">
    <source>
        <dbReference type="SAM" id="MobiDB-lite"/>
    </source>
</evidence>